<dbReference type="AlphaFoldDB" id="A0A024T8U9"/>
<reference evidence="1" key="1">
    <citation type="submission" date="2013-12" db="EMBL/GenBank/DDBJ databases">
        <title>The Genome Sequence of Aphanomyces invadans NJM9701.</title>
        <authorList>
            <consortium name="The Broad Institute Genomics Platform"/>
            <person name="Russ C."/>
            <person name="Tyler B."/>
            <person name="van West P."/>
            <person name="Dieguez-Uribeondo J."/>
            <person name="Young S.K."/>
            <person name="Zeng Q."/>
            <person name="Gargeya S."/>
            <person name="Fitzgerald M."/>
            <person name="Abouelleil A."/>
            <person name="Alvarado L."/>
            <person name="Chapman S.B."/>
            <person name="Gainer-Dewar J."/>
            <person name="Goldberg J."/>
            <person name="Griggs A."/>
            <person name="Gujja S."/>
            <person name="Hansen M."/>
            <person name="Howarth C."/>
            <person name="Imamovic A."/>
            <person name="Ireland A."/>
            <person name="Larimer J."/>
            <person name="McCowan C."/>
            <person name="Murphy C."/>
            <person name="Pearson M."/>
            <person name="Poon T.W."/>
            <person name="Priest M."/>
            <person name="Roberts A."/>
            <person name="Saif S."/>
            <person name="Shea T."/>
            <person name="Sykes S."/>
            <person name="Wortman J."/>
            <person name="Nusbaum C."/>
            <person name="Birren B."/>
        </authorList>
    </citation>
    <scope>NUCLEOTIDE SEQUENCE [LARGE SCALE GENOMIC DNA]</scope>
    <source>
        <strain evidence="1">NJM9701</strain>
    </source>
</reference>
<sequence length="119" mass="13548">MVEAHMPPKGSLCWHNFDNFCSLLYCNTNDEYIKEREVSNAILNVWHKCASHLNYDSDASFGRNEQARPSLSNQVRIVTRSTSTGAKWNCIKDQALTSETGQSTSLRLFQAVSYAKAWR</sequence>
<dbReference type="VEuPathDB" id="FungiDB:H310_14782"/>
<dbReference type="RefSeq" id="XP_008880933.1">
    <property type="nucleotide sequence ID" value="XM_008882711.1"/>
</dbReference>
<gene>
    <name evidence="1" type="ORF">H310_14782</name>
</gene>
<evidence type="ECO:0000313" key="1">
    <source>
        <dbReference type="EMBL" id="ETV90438.1"/>
    </source>
</evidence>
<protein>
    <submittedName>
        <fullName evidence="1">Uncharacterized protein</fullName>
    </submittedName>
</protein>
<dbReference type="STRING" id="157072.A0A024T8U9"/>
<dbReference type="GeneID" id="20091832"/>
<proteinExistence type="predicted"/>
<organism evidence="1">
    <name type="scientific">Aphanomyces invadans</name>
    <dbReference type="NCBI Taxonomy" id="157072"/>
    <lineage>
        <taxon>Eukaryota</taxon>
        <taxon>Sar</taxon>
        <taxon>Stramenopiles</taxon>
        <taxon>Oomycota</taxon>
        <taxon>Saprolegniomycetes</taxon>
        <taxon>Saprolegniales</taxon>
        <taxon>Verrucalvaceae</taxon>
        <taxon>Aphanomyces</taxon>
    </lineage>
</organism>
<accession>A0A024T8U9</accession>
<dbReference type="EMBL" id="KI914038">
    <property type="protein sequence ID" value="ETV90438.1"/>
    <property type="molecule type" value="Genomic_DNA"/>
</dbReference>
<name>A0A024T8U9_9STRA</name>